<proteinExistence type="predicted"/>
<evidence type="ECO:0000256" key="1">
    <source>
        <dbReference type="SAM" id="MobiDB-lite"/>
    </source>
</evidence>
<evidence type="ECO:0000313" key="3">
    <source>
        <dbReference type="Proteomes" id="UP000008909"/>
    </source>
</evidence>
<reference key="2">
    <citation type="submission" date="2011-10" db="EMBL/GenBank/DDBJ databases">
        <title>The genome and transcriptome sequence of Clonorchis sinensis provide insights into the carcinogenic liver fluke.</title>
        <authorList>
            <person name="Wang X."/>
            <person name="Huang Y."/>
            <person name="Chen W."/>
            <person name="Liu H."/>
            <person name="Guo L."/>
            <person name="Chen Y."/>
            <person name="Luo F."/>
            <person name="Zhou W."/>
            <person name="Sun J."/>
            <person name="Mao Q."/>
            <person name="Liang P."/>
            <person name="Zhou C."/>
            <person name="Tian Y."/>
            <person name="Men J."/>
            <person name="Lv X."/>
            <person name="Huang L."/>
            <person name="Zhou J."/>
            <person name="Hu Y."/>
            <person name="Li R."/>
            <person name="Zhang F."/>
            <person name="Lei H."/>
            <person name="Li X."/>
            <person name="Hu X."/>
            <person name="Liang C."/>
            <person name="Xu J."/>
            <person name="Wu Z."/>
            <person name="Yu X."/>
        </authorList>
    </citation>
    <scope>NUCLEOTIDE SEQUENCE</scope>
    <source>
        <strain>Henan</strain>
    </source>
</reference>
<feature type="region of interest" description="Disordered" evidence="1">
    <location>
        <begin position="167"/>
        <end position="187"/>
    </location>
</feature>
<sequence>MYNPSKSDFHVSSIDLSNFENSQTVIRTERLGTCEPVVKYANFLIAECHDGQTYSYALSAWVNVASYLKDNGLPFIVFAGIHSSTFFAVSSARFRMSVDLYIDRFIPELADALSTETKDPKITVDLLVQAIILPFFQKRRSAVCLPRGKLMVDFTSAHRRFFTQQTATFEQRNSRPGKGTSEELTGPSYVKTLSPKPDFQKEKCIISYHSYTLRTHPSKHITKQSCSGQLTKCLLNPFVHSSKWVSTLKLQSNCYKDLSVIYFPRDPQTDQKNTFDLTLASPYLCKFPWLTQKTPLLTELQVPAQSSQTRRRYGAVQKPKHGSAMMAQHWHTQFDSTPATNPLLLSTVPFRPLGPLPATTKKLMLNSECNLMIMPACWSRFVTILWRIVTTITIPKRLTQDVHVRADHGPKYGFAMTPPNLIPNYFLSYFMTGVQTASEFDEAISVDFQAVFPTKINNFLYGLRSGSSVATISLFLCPNPQQRHQNFDIYSYQRTVQGQEYTIPLVETKFYALRFQRCPENVMNQEAPTLQNNTLHRPNYSALDDTFYTGKVRIQVPAFIRVFTDSRIDTQDRGFRSSSPG</sequence>
<accession>G7YHT5</accession>
<reference evidence="2" key="1">
    <citation type="journal article" date="2011" name="Genome Biol.">
        <title>The draft genome of the carcinogenic human liver fluke Clonorchis sinensis.</title>
        <authorList>
            <person name="Wang X."/>
            <person name="Chen W."/>
            <person name="Huang Y."/>
            <person name="Sun J."/>
            <person name="Men J."/>
            <person name="Liu H."/>
            <person name="Luo F."/>
            <person name="Guo L."/>
            <person name="Lv X."/>
            <person name="Deng C."/>
            <person name="Zhou C."/>
            <person name="Fan Y."/>
            <person name="Li X."/>
            <person name="Huang L."/>
            <person name="Hu Y."/>
            <person name="Liang C."/>
            <person name="Hu X."/>
            <person name="Xu J."/>
            <person name="Yu X."/>
        </authorList>
    </citation>
    <scope>NUCLEOTIDE SEQUENCE [LARGE SCALE GENOMIC DNA]</scope>
    <source>
        <strain evidence="2">Henan</strain>
    </source>
</reference>
<dbReference type="Proteomes" id="UP000008909">
    <property type="component" value="Unassembled WGS sequence"/>
</dbReference>
<keyword evidence="3" id="KW-1185">Reference proteome</keyword>
<dbReference type="EMBL" id="DF143307">
    <property type="protein sequence ID" value="GAA52518.1"/>
    <property type="molecule type" value="Genomic_DNA"/>
</dbReference>
<evidence type="ECO:0000313" key="2">
    <source>
        <dbReference type="EMBL" id="GAA52518.1"/>
    </source>
</evidence>
<name>G7YHT5_CLOSI</name>
<protein>
    <submittedName>
        <fullName evidence="2">Uncharacterized protein</fullName>
    </submittedName>
</protein>
<organism evidence="2 3">
    <name type="scientific">Clonorchis sinensis</name>
    <name type="common">Chinese liver fluke</name>
    <dbReference type="NCBI Taxonomy" id="79923"/>
    <lineage>
        <taxon>Eukaryota</taxon>
        <taxon>Metazoa</taxon>
        <taxon>Spiralia</taxon>
        <taxon>Lophotrochozoa</taxon>
        <taxon>Platyhelminthes</taxon>
        <taxon>Trematoda</taxon>
        <taxon>Digenea</taxon>
        <taxon>Opisthorchiida</taxon>
        <taxon>Opisthorchiata</taxon>
        <taxon>Opisthorchiidae</taxon>
        <taxon>Clonorchis</taxon>
    </lineage>
</organism>
<dbReference type="AlphaFoldDB" id="G7YHT5"/>
<gene>
    <name evidence="2" type="ORF">CLF_108247</name>
</gene>